<protein>
    <recommendedName>
        <fullName evidence="3">ESX-1 secretion-associated protein EspA/EspE-like domain-containing protein</fullName>
    </recommendedName>
</protein>
<comment type="caution">
    <text evidence="1">The sequence shown here is derived from an EMBL/GenBank/DDBJ whole genome shotgun (WGS) entry which is preliminary data.</text>
</comment>
<evidence type="ECO:0000313" key="1">
    <source>
        <dbReference type="EMBL" id="OHU75888.1"/>
    </source>
</evidence>
<reference evidence="1 2" key="1">
    <citation type="submission" date="2016-10" db="EMBL/GenBank/DDBJ databases">
        <title>Evaluation of Human, Veterinary and Environmental Mycobacterium chelonae Isolates by Core Genome Phylogenomic Analysis, Targeted Gene Comparison, and Anti-microbial Susceptibility Patterns: A Tale of Mistaken Identities.</title>
        <authorList>
            <person name="Fogelson S.B."/>
            <person name="Camus A.C."/>
            <person name="Lorenz W."/>
            <person name="Vasireddy R."/>
            <person name="Vasireddy S."/>
            <person name="Smith T."/>
            <person name="Brown-Elliott B.A."/>
            <person name="Wallace R.J.Jr."/>
            <person name="Hasan N.A."/>
            <person name="Reischl U."/>
            <person name="Sanchez S."/>
        </authorList>
    </citation>
    <scope>NUCLEOTIDE SEQUENCE [LARGE SCALE GENOMIC DNA]</scope>
    <source>
        <strain evidence="1 2">15518</strain>
    </source>
</reference>
<keyword evidence="2" id="KW-1185">Reference proteome</keyword>
<dbReference type="EMBL" id="MLIS01000049">
    <property type="protein sequence ID" value="OHU75888.1"/>
    <property type="molecule type" value="Genomic_DNA"/>
</dbReference>
<evidence type="ECO:0008006" key="3">
    <source>
        <dbReference type="Google" id="ProtNLM"/>
    </source>
</evidence>
<accession>A0A1S1LZ10</accession>
<organism evidence="1 2">
    <name type="scientific">Mycobacteroides chelonae</name>
    <name type="common">Mycobacterium chelonae</name>
    <dbReference type="NCBI Taxonomy" id="1774"/>
    <lineage>
        <taxon>Bacteria</taxon>
        <taxon>Bacillati</taxon>
        <taxon>Actinomycetota</taxon>
        <taxon>Actinomycetes</taxon>
        <taxon>Mycobacteriales</taxon>
        <taxon>Mycobacteriaceae</taxon>
        <taxon>Mycobacteroides</taxon>
    </lineage>
</organism>
<proteinExistence type="predicted"/>
<dbReference type="AlphaFoldDB" id="A0A1S1LZ10"/>
<evidence type="ECO:0000313" key="2">
    <source>
        <dbReference type="Proteomes" id="UP000179441"/>
    </source>
</evidence>
<dbReference type="InterPro" id="IPR036708">
    <property type="entry name" value="BipD-like_sf"/>
</dbReference>
<dbReference type="Proteomes" id="UP000179441">
    <property type="component" value="Unassembled WGS sequence"/>
</dbReference>
<dbReference type="RefSeq" id="WP_030097706.1">
    <property type="nucleotide sequence ID" value="NZ_MLIL01000002.1"/>
</dbReference>
<dbReference type="SUPFAM" id="SSF140693">
    <property type="entry name" value="IpaD-like"/>
    <property type="match status" value="1"/>
</dbReference>
<sequence length="268" mass="29064">MQEYQATLDDFNSKIQDCDGLKDRVQEACGKVVLLLRIFGGGAGLITAEEVWERRDQIHRKLEELMSKLGELSRGAAAPLTFIDLADGWKTGVQQHVKNASDTADQKTKLAGYWRGVAADKYGSVRDTQNKSLAAVYEMDTQVAKTLNELADSGWEFYKSVVKSLTDFLAKVATAIGKIAAVVTAPWGLSDTIDLVGKVVTTLVDLALATATNLRTQYKAKLDLQSLPAAQRGFSNGKWPEASTGDYSDATVTDGTNEWSVAPDVIPS</sequence>
<name>A0A1S1LZ10_MYCCH</name>
<gene>
    <name evidence="1" type="ORF">BKG84_25920</name>
</gene>